<dbReference type="Proteomes" id="UP000573729">
    <property type="component" value="Unassembled WGS sequence"/>
</dbReference>
<evidence type="ECO:0000313" key="1">
    <source>
        <dbReference type="EMBL" id="MBB4667081.1"/>
    </source>
</evidence>
<organism evidence="1 2">
    <name type="scientific">Microbacterium marinum</name>
    <dbReference type="NCBI Taxonomy" id="421115"/>
    <lineage>
        <taxon>Bacteria</taxon>
        <taxon>Bacillati</taxon>
        <taxon>Actinomycetota</taxon>
        <taxon>Actinomycetes</taxon>
        <taxon>Micrococcales</taxon>
        <taxon>Microbacteriaceae</taxon>
        <taxon>Microbacterium</taxon>
    </lineage>
</organism>
<proteinExistence type="predicted"/>
<dbReference type="RefSeq" id="WP_184217246.1">
    <property type="nucleotide sequence ID" value="NZ_JACHMD010000001.1"/>
</dbReference>
<name>A0A7W7BSJ6_9MICO</name>
<dbReference type="EMBL" id="JACHMD010000001">
    <property type="protein sequence ID" value="MBB4667081.1"/>
    <property type="molecule type" value="Genomic_DNA"/>
</dbReference>
<evidence type="ECO:0000313" key="2">
    <source>
        <dbReference type="Proteomes" id="UP000573729"/>
    </source>
</evidence>
<reference evidence="1 2" key="1">
    <citation type="submission" date="2020-08" db="EMBL/GenBank/DDBJ databases">
        <title>Sequencing the genomes of 1000 actinobacteria strains.</title>
        <authorList>
            <person name="Klenk H.-P."/>
        </authorList>
    </citation>
    <scope>NUCLEOTIDE SEQUENCE [LARGE SCALE GENOMIC DNA]</scope>
    <source>
        <strain evidence="1 2">DSM 24947</strain>
    </source>
</reference>
<dbReference type="AlphaFoldDB" id="A0A7W7BSJ6"/>
<accession>A0A7W7BSJ6</accession>
<comment type="caution">
    <text evidence="1">The sequence shown here is derived from an EMBL/GenBank/DDBJ whole genome shotgun (WGS) entry which is preliminary data.</text>
</comment>
<protein>
    <submittedName>
        <fullName evidence="1">Uncharacterized protein</fullName>
    </submittedName>
</protein>
<gene>
    <name evidence="1" type="ORF">BKA24_001790</name>
</gene>
<sequence length="134" mass="14908">MQRKNWEATKRAAAIYHYAGRHDLAWRERAVRELAAQNLWSLTNIVAISGVKMHEVRQIVTKTDRTGGRFNAATLDLILEEFELRAVGKLNDVLTARIVELGTSAGTLAKILGVTVATVKTQLRRATLAREGVE</sequence>
<keyword evidence="2" id="KW-1185">Reference proteome</keyword>